<dbReference type="InterPro" id="IPR033398">
    <property type="entry name" value="Beta-barrel_M99"/>
</dbReference>
<dbReference type="InterPro" id="IPR033397">
    <property type="entry name" value="Metallo_peptidase_C"/>
</dbReference>
<dbReference type="SUPFAM" id="SSF53187">
    <property type="entry name" value="Zn-dependent exopeptidases"/>
    <property type="match status" value="1"/>
</dbReference>
<gene>
    <name evidence="4" type="ORF">CQA62_05670</name>
</gene>
<reference evidence="4 5" key="1">
    <citation type="submission" date="2018-04" db="EMBL/GenBank/DDBJ databases">
        <title>Novel Campyloabacter and Helicobacter Species and Strains.</title>
        <authorList>
            <person name="Mannion A.J."/>
            <person name="Shen Z."/>
            <person name="Fox J.G."/>
        </authorList>
    </citation>
    <scope>NUCLEOTIDE SEQUENCE [LARGE SCALE GENOMIC DNA]</scope>
    <source>
        <strain evidence="4 5">ATCC 700242</strain>
    </source>
</reference>
<evidence type="ECO:0000259" key="1">
    <source>
        <dbReference type="Pfam" id="PF17033"/>
    </source>
</evidence>
<keyword evidence="5" id="KW-1185">Reference proteome</keyword>
<dbReference type="Pfam" id="PF17129">
    <property type="entry name" value="Peptidase_M99_C"/>
    <property type="match status" value="1"/>
</dbReference>
<evidence type="ECO:0000259" key="2">
    <source>
        <dbReference type="Pfam" id="PF17129"/>
    </source>
</evidence>
<name>A0A3D8IU32_9HELI</name>
<evidence type="ECO:0000259" key="3">
    <source>
        <dbReference type="Pfam" id="PF17130"/>
    </source>
</evidence>
<protein>
    <submittedName>
        <fullName evidence="4">Purine-nucleoside phosphorylase</fullName>
    </submittedName>
</protein>
<accession>A0A3D8IU32</accession>
<dbReference type="Pfam" id="PF17033">
    <property type="entry name" value="Peptidase_M99"/>
    <property type="match status" value="1"/>
</dbReference>
<dbReference type="OrthoDB" id="10830at2"/>
<proteinExistence type="predicted"/>
<dbReference type="CDD" id="cd06243">
    <property type="entry name" value="M14_CP_Csd4-like"/>
    <property type="match status" value="1"/>
</dbReference>
<sequence>MIWLCLSLNAEVIDFSLIKMSSQSKTSPHILLIGGIQGDEPGGFNALNLFLQHYTIKQGEVWVIPNLNAHSILQNHRGIYGDMNRKFKTLQVNDPEYPIIERLKKIILDDEIEFIFHLHDGSGFYREKFISNTLNPNRWGNCSIIDQAKLNGAKYGDLLHYSQNIVKHINQNALKDLHLYRVRNTHTAKEDKEMEKSLTFFAVQNNKGAIANEASKNLSVAERVYYHLLAIEGMLETIGVKFDRNFALTPKNVQKLIDDKNARIQITDLITLPMMGLKKKISYFPLPSKDIASIAIKSNHYIVGMLKKNNVILLKYGNRVVTQFSPLYLEFSKEKITLDFEVDGERKEVRVGEILKVKNNFKVVLPKDSHLRVNIIGFSPNNNPSTEANLNVKLTSMIKAYSIDIAQKQYRVEIYRGKVFMGMVIVEFDS</sequence>
<dbReference type="InterPro" id="IPR031489">
    <property type="entry name" value="Peptidase_M99"/>
</dbReference>
<dbReference type="EMBL" id="NXLU01000007">
    <property type="protein sequence ID" value="RDU68742.1"/>
    <property type="molecule type" value="Genomic_DNA"/>
</dbReference>
<evidence type="ECO:0000313" key="4">
    <source>
        <dbReference type="EMBL" id="RDU68742.1"/>
    </source>
</evidence>
<dbReference type="Gene3D" id="3.40.630.10">
    <property type="entry name" value="Zn peptidases"/>
    <property type="match status" value="1"/>
</dbReference>
<dbReference type="Pfam" id="PF17130">
    <property type="entry name" value="Peptidase_M99_m"/>
    <property type="match status" value="1"/>
</dbReference>
<dbReference type="Proteomes" id="UP000257067">
    <property type="component" value="Unassembled WGS sequence"/>
</dbReference>
<organism evidence="4 5">
    <name type="scientific">Helicobacter cholecystus</name>
    <dbReference type="NCBI Taxonomy" id="45498"/>
    <lineage>
        <taxon>Bacteria</taxon>
        <taxon>Pseudomonadati</taxon>
        <taxon>Campylobacterota</taxon>
        <taxon>Epsilonproteobacteria</taxon>
        <taxon>Campylobacterales</taxon>
        <taxon>Helicobacteraceae</taxon>
        <taxon>Helicobacter</taxon>
    </lineage>
</organism>
<evidence type="ECO:0000313" key="5">
    <source>
        <dbReference type="Proteomes" id="UP000257067"/>
    </source>
</evidence>
<feature type="domain" description="Carboxypeptidase M99 beta-barrel" evidence="3">
    <location>
        <begin position="259"/>
        <end position="330"/>
    </location>
</feature>
<dbReference type="AlphaFoldDB" id="A0A3D8IU32"/>
<comment type="caution">
    <text evidence="4">The sequence shown here is derived from an EMBL/GenBank/DDBJ whole genome shotgun (WGS) entry which is preliminary data.</text>
</comment>
<feature type="domain" description="D,L-carboxypeptidase peptidase" evidence="1">
    <location>
        <begin position="11"/>
        <end position="257"/>
    </location>
</feature>
<feature type="domain" description="Metallo-carboxypeptidase C-terminal" evidence="2">
    <location>
        <begin position="337"/>
        <end position="428"/>
    </location>
</feature>